<comment type="similarity">
    <text evidence="1">Belongs to the LysR transcriptional regulatory family.</text>
</comment>
<dbReference type="EMBL" id="BMJQ01000010">
    <property type="protein sequence ID" value="GGF28673.1"/>
    <property type="molecule type" value="Genomic_DNA"/>
</dbReference>
<keyword evidence="7" id="KW-1185">Reference proteome</keyword>
<dbReference type="PANTHER" id="PTHR30537">
    <property type="entry name" value="HTH-TYPE TRANSCRIPTIONAL REGULATOR"/>
    <property type="match status" value="1"/>
</dbReference>
<comment type="caution">
    <text evidence="6">The sequence shown here is derived from an EMBL/GenBank/DDBJ whole genome shotgun (WGS) entry which is preliminary data.</text>
</comment>
<feature type="domain" description="HTH lysR-type" evidence="5">
    <location>
        <begin position="1"/>
        <end position="59"/>
    </location>
</feature>
<dbReference type="SUPFAM" id="SSF53850">
    <property type="entry name" value="Periplasmic binding protein-like II"/>
    <property type="match status" value="1"/>
</dbReference>
<dbReference type="Proteomes" id="UP000646365">
    <property type="component" value="Unassembled WGS sequence"/>
</dbReference>
<dbReference type="AlphaFoldDB" id="A0A8J2YX78"/>
<dbReference type="CDD" id="cd08422">
    <property type="entry name" value="PBP2_CrgA_like"/>
    <property type="match status" value="1"/>
</dbReference>
<dbReference type="Gene3D" id="1.10.10.10">
    <property type="entry name" value="Winged helix-like DNA-binding domain superfamily/Winged helix DNA-binding domain"/>
    <property type="match status" value="1"/>
</dbReference>
<keyword evidence="3" id="KW-0238">DNA-binding</keyword>
<evidence type="ECO:0000256" key="2">
    <source>
        <dbReference type="ARBA" id="ARBA00023015"/>
    </source>
</evidence>
<evidence type="ECO:0000256" key="3">
    <source>
        <dbReference type="ARBA" id="ARBA00023125"/>
    </source>
</evidence>
<dbReference type="GO" id="GO:0003700">
    <property type="term" value="F:DNA-binding transcription factor activity"/>
    <property type="evidence" value="ECO:0007669"/>
    <property type="project" value="InterPro"/>
</dbReference>
<dbReference type="RefSeq" id="WP_189048720.1">
    <property type="nucleotide sequence ID" value="NZ_BMJQ01000010.1"/>
</dbReference>
<sequence length="313" mass="33992">MDYLAAMRAFVRAVDLGSFSKAAAEADLKVSTVSRYVSALEADLGAALLNRSTRRLHLTEAGTAFHERATAILAEVAEAREATRSLNARPQGLLRINIPGAFGRRHVVPHLKDFRSLHPLIRLDVTLTDATVNLIESGADVAVRIGALADSTLVARRLAPQRRLLVGAPGYLRRHGAPEAPGDLARHDCLAFALLPGGAWYCRPVGEPEADAAEIRIEGSFRANDSETLLQAVRDNLGLALLPTWLVADDLRAGRLVPLLTGWAWMIAPGPERAVWGVYPPKRIVSPKVRAFLDFMAARIGQPPYWDCDLPIG</sequence>
<dbReference type="Pfam" id="PF03466">
    <property type="entry name" value="LysR_substrate"/>
    <property type="match status" value="1"/>
</dbReference>
<dbReference type="FunFam" id="1.10.10.10:FF:000001">
    <property type="entry name" value="LysR family transcriptional regulator"/>
    <property type="match status" value="1"/>
</dbReference>
<accession>A0A8J2YX78</accession>
<dbReference type="PANTHER" id="PTHR30537:SF5">
    <property type="entry name" value="HTH-TYPE TRANSCRIPTIONAL ACTIVATOR TTDR-RELATED"/>
    <property type="match status" value="1"/>
</dbReference>
<keyword evidence="4" id="KW-0804">Transcription</keyword>
<name>A0A8J2YX78_9PROT</name>
<evidence type="ECO:0000313" key="6">
    <source>
        <dbReference type="EMBL" id="GGF28673.1"/>
    </source>
</evidence>
<dbReference type="InterPro" id="IPR000847">
    <property type="entry name" value="LysR_HTH_N"/>
</dbReference>
<dbReference type="GO" id="GO:0003677">
    <property type="term" value="F:DNA binding"/>
    <property type="evidence" value="ECO:0007669"/>
    <property type="project" value="UniProtKB-KW"/>
</dbReference>
<dbReference type="PROSITE" id="PS50931">
    <property type="entry name" value="HTH_LYSR"/>
    <property type="match status" value="1"/>
</dbReference>
<keyword evidence="2" id="KW-0805">Transcription regulation</keyword>
<reference evidence="6" key="2">
    <citation type="submission" date="2020-09" db="EMBL/GenBank/DDBJ databases">
        <authorList>
            <person name="Sun Q."/>
            <person name="Zhou Y."/>
        </authorList>
    </citation>
    <scope>NUCLEOTIDE SEQUENCE</scope>
    <source>
        <strain evidence="6">CGMCC 1.15725</strain>
    </source>
</reference>
<dbReference type="InterPro" id="IPR036390">
    <property type="entry name" value="WH_DNA-bd_sf"/>
</dbReference>
<dbReference type="SUPFAM" id="SSF46785">
    <property type="entry name" value="Winged helix' DNA-binding domain"/>
    <property type="match status" value="1"/>
</dbReference>
<protein>
    <submittedName>
        <fullName evidence="6">LysR family transcriptional regulator</fullName>
    </submittedName>
</protein>
<reference evidence="6" key="1">
    <citation type="journal article" date="2014" name="Int. J. Syst. Evol. Microbiol.">
        <title>Complete genome sequence of Corynebacterium casei LMG S-19264T (=DSM 44701T), isolated from a smear-ripened cheese.</title>
        <authorList>
            <consortium name="US DOE Joint Genome Institute (JGI-PGF)"/>
            <person name="Walter F."/>
            <person name="Albersmeier A."/>
            <person name="Kalinowski J."/>
            <person name="Ruckert C."/>
        </authorList>
    </citation>
    <scope>NUCLEOTIDE SEQUENCE</scope>
    <source>
        <strain evidence="6">CGMCC 1.15725</strain>
    </source>
</reference>
<proteinExistence type="inferred from homology"/>
<dbReference type="InterPro" id="IPR005119">
    <property type="entry name" value="LysR_subst-bd"/>
</dbReference>
<evidence type="ECO:0000313" key="7">
    <source>
        <dbReference type="Proteomes" id="UP000646365"/>
    </source>
</evidence>
<dbReference type="Gene3D" id="3.40.190.290">
    <property type="match status" value="1"/>
</dbReference>
<dbReference type="InterPro" id="IPR058163">
    <property type="entry name" value="LysR-type_TF_proteobact-type"/>
</dbReference>
<gene>
    <name evidence="6" type="ORF">GCM10011611_38460</name>
</gene>
<dbReference type="Pfam" id="PF00126">
    <property type="entry name" value="HTH_1"/>
    <property type="match status" value="1"/>
</dbReference>
<evidence type="ECO:0000259" key="5">
    <source>
        <dbReference type="PROSITE" id="PS50931"/>
    </source>
</evidence>
<dbReference type="InterPro" id="IPR036388">
    <property type="entry name" value="WH-like_DNA-bd_sf"/>
</dbReference>
<evidence type="ECO:0000256" key="4">
    <source>
        <dbReference type="ARBA" id="ARBA00023163"/>
    </source>
</evidence>
<organism evidence="6 7">
    <name type="scientific">Aliidongia dinghuensis</name>
    <dbReference type="NCBI Taxonomy" id="1867774"/>
    <lineage>
        <taxon>Bacteria</taxon>
        <taxon>Pseudomonadati</taxon>
        <taxon>Pseudomonadota</taxon>
        <taxon>Alphaproteobacteria</taxon>
        <taxon>Rhodospirillales</taxon>
        <taxon>Dongiaceae</taxon>
        <taxon>Aliidongia</taxon>
    </lineage>
</organism>
<evidence type="ECO:0000256" key="1">
    <source>
        <dbReference type="ARBA" id="ARBA00009437"/>
    </source>
</evidence>